<organism evidence="1 2">
    <name type="scientific">Holotrichia oblita</name>
    <name type="common">Chafer beetle</name>
    <dbReference type="NCBI Taxonomy" id="644536"/>
    <lineage>
        <taxon>Eukaryota</taxon>
        <taxon>Metazoa</taxon>
        <taxon>Ecdysozoa</taxon>
        <taxon>Arthropoda</taxon>
        <taxon>Hexapoda</taxon>
        <taxon>Insecta</taxon>
        <taxon>Pterygota</taxon>
        <taxon>Neoptera</taxon>
        <taxon>Endopterygota</taxon>
        <taxon>Coleoptera</taxon>
        <taxon>Polyphaga</taxon>
        <taxon>Scarabaeiformia</taxon>
        <taxon>Scarabaeidae</taxon>
        <taxon>Melolonthinae</taxon>
        <taxon>Holotrichia</taxon>
    </lineage>
</organism>
<reference evidence="1" key="1">
    <citation type="submission" date="2022-04" db="EMBL/GenBank/DDBJ databases">
        <title>Chromosome-scale genome assembly of Holotrichia oblita Faldermann.</title>
        <authorList>
            <person name="Rongchong L."/>
        </authorList>
    </citation>
    <scope>NUCLEOTIDE SEQUENCE</scope>
    <source>
        <strain evidence="1">81SQS9</strain>
    </source>
</reference>
<name>A0ACB9SSQ5_HOLOL</name>
<protein>
    <submittedName>
        <fullName evidence="1">Poly [adp-ribose] polymerase</fullName>
    </submittedName>
</protein>
<proteinExistence type="predicted"/>
<dbReference type="EMBL" id="CM043021">
    <property type="protein sequence ID" value="KAI4457665.1"/>
    <property type="molecule type" value="Genomic_DNA"/>
</dbReference>
<evidence type="ECO:0000313" key="1">
    <source>
        <dbReference type="EMBL" id="KAI4457665.1"/>
    </source>
</evidence>
<gene>
    <name evidence="1" type="ORF">MML48_7g00015920</name>
</gene>
<sequence length="251" mass="27785">MKTDLVPYKFVLQSASAAKKALTSVECVQPTESDTDNGITTEMAKKMFHLHCINSGLIFLPQSPVFTCICYSNNIGRSISNEIPVTLMKLNLKTHDGYLSKWQARQVAKCYVDNTINSILEQWRPVERPVDASDFVENCDNDGQIEDEGILMAIQSHGLQSGNNIDYRGGGISRDCNISSALFQSACLEESALDNYENVYYESRKNAEQEMLCDSDLEKGEAYEITNQMGFLSAAVSVAIQNKGLPSYSCG</sequence>
<evidence type="ECO:0000313" key="2">
    <source>
        <dbReference type="Proteomes" id="UP001056778"/>
    </source>
</evidence>
<keyword evidence="2" id="KW-1185">Reference proteome</keyword>
<comment type="caution">
    <text evidence="1">The sequence shown here is derived from an EMBL/GenBank/DDBJ whole genome shotgun (WGS) entry which is preliminary data.</text>
</comment>
<dbReference type="Proteomes" id="UP001056778">
    <property type="component" value="Chromosome 7"/>
</dbReference>
<accession>A0ACB9SSQ5</accession>